<feature type="chain" id="PRO_5044729093" evidence="2">
    <location>
        <begin position="23"/>
        <end position="384"/>
    </location>
</feature>
<keyword evidence="2" id="KW-0732">Signal</keyword>
<feature type="signal peptide" evidence="2">
    <location>
        <begin position="1"/>
        <end position="22"/>
    </location>
</feature>
<dbReference type="Proteomes" id="UP000001554">
    <property type="component" value="Chromosome 14"/>
</dbReference>
<gene>
    <name evidence="5" type="primary">LOC118430754</name>
    <name evidence="3" type="ORF">BRAFLDRAFT_67394</name>
</gene>
<feature type="region of interest" description="Disordered" evidence="1">
    <location>
        <begin position="24"/>
        <end position="127"/>
    </location>
</feature>
<dbReference type="InParanoid" id="C3XQ10"/>
<reference evidence="5" key="3">
    <citation type="submission" date="2025-04" db="UniProtKB">
        <authorList>
            <consortium name="RefSeq"/>
        </authorList>
    </citation>
    <scope>IDENTIFICATION</scope>
    <source>
        <strain evidence="5">S238N-H82</strain>
        <tissue evidence="5">Testes</tissue>
    </source>
</reference>
<dbReference type="RefSeq" id="XP_035697664.1">
    <property type="nucleotide sequence ID" value="XM_035841771.1"/>
</dbReference>
<dbReference type="GeneID" id="118430754"/>
<accession>C3XQ10</accession>
<evidence type="ECO:0000313" key="5">
    <source>
        <dbReference type="RefSeq" id="XP_035697664.1"/>
    </source>
</evidence>
<organism evidence="3">
    <name type="scientific">Branchiostoma floridae</name>
    <name type="common">Florida lancelet</name>
    <name type="synonym">Amphioxus</name>
    <dbReference type="NCBI Taxonomy" id="7739"/>
    <lineage>
        <taxon>Eukaryota</taxon>
        <taxon>Metazoa</taxon>
        <taxon>Chordata</taxon>
        <taxon>Cephalochordata</taxon>
        <taxon>Leptocardii</taxon>
        <taxon>Amphioxiformes</taxon>
        <taxon>Branchiostomatidae</taxon>
        <taxon>Branchiostoma</taxon>
    </lineage>
</organism>
<feature type="compositionally biased region" description="Pro residues" evidence="1">
    <location>
        <begin position="104"/>
        <end position="116"/>
    </location>
</feature>
<feature type="region of interest" description="Disordered" evidence="1">
    <location>
        <begin position="233"/>
        <end position="253"/>
    </location>
</feature>
<sequence length="384" mass="41168">MTMGGYVVGVLLFVILQHTVTCAPAGENSEPDVKQTARKPRVRNLSPSPGGAVVPQGGGKPEPSVGRPSVVVPVVISRPAPQPSSSRKTRVRDLVPPFQYPVGGAPPPAAVPPPGGDPAQGPSFLPLHAPAPLPVPYPNYYPLHYPPGHPMRAKRDTKSSETETKDESDNSPEKVQKILENILSAPLATNDDTKNKTEPLKPQNQDEFVPPDDLSSTPVPPVRLPIAVATFPPGVERPRPRATTVGPPIGRAMGARRTYNGRVRVQGPPHTPVARPGVRQVWTPEKVPTLQPRWCGGDTFEEANLVCLNWEFCMMAPGVQEGYCKQKCCLANHECGYPGAVCIGAQPAEHEDHSILGLCYGPPAHPGNDVARDQHDATVKNHQS</sequence>
<feature type="region of interest" description="Disordered" evidence="1">
    <location>
        <begin position="146"/>
        <end position="221"/>
    </location>
</feature>
<evidence type="ECO:0000256" key="2">
    <source>
        <dbReference type="SAM" id="SignalP"/>
    </source>
</evidence>
<evidence type="ECO:0000313" key="4">
    <source>
        <dbReference type="Proteomes" id="UP000001554"/>
    </source>
</evidence>
<reference evidence="3" key="1">
    <citation type="journal article" date="2008" name="Nature">
        <title>The amphioxus genome and the evolution of the chordate karyotype.</title>
        <authorList>
            <consortium name="US DOE Joint Genome Institute (JGI-PGF)"/>
            <person name="Putnam N.H."/>
            <person name="Butts T."/>
            <person name="Ferrier D.E.K."/>
            <person name="Furlong R.F."/>
            <person name="Hellsten U."/>
            <person name="Kawashima T."/>
            <person name="Robinson-Rechavi M."/>
            <person name="Shoguchi E."/>
            <person name="Terry A."/>
            <person name="Yu J.-K."/>
            <person name="Benito-Gutierrez E.L."/>
            <person name="Dubchak I."/>
            <person name="Garcia-Fernandez J."/>
            <person name="Gibson-Brown J.J."/>
            <person name="Grigoriev I.V."/>
            <person name="Horton A.C."/>
            <person name="de Jong P.J."/>
            <person name="Jurka J."/>
            <person name="Kapitonov V.V."/>
            <person name="Kohara Y."/>
            <person name="Kuroki Y."/>
            <person name="Lindquist E."/>
            <person name="Lucas S."/>
            <person name="Osoegawa K."/>
            <person name="Pennacchio L.A."/>
            <person name="Salamov A.A."/>
            <person name="Satou Y."/>
            <person name="Sauka-Spengler T."/>
            <person name="Schmutz J."/>
            <person name="Shin-I T."/>
            <person name="Toyoda A."/>
            <person name="Bronner-Fraser M."/>
            <person name="Fujiyama A."/>
            <person name="Holland L.Z."/>
            <person name="Holland P.W.H."/>
            <person name="Satoh N."/>
            <person name="Rokhsar D.S."/>
        </authorList>
    </citation>
    <scope>NUCLEOTIDE SEQUENCE [LARGE SCALE GENOMIC DNA]</scope>
    <source>
        <strain evidence="3">S238N-H82</strain>
        <tissue evidence="3">Testes</tissue>
    </source>
</reference>
<feature type="compositionally biased region" description="Low complexity" evidence="1">
    <location>
        <begin position="61"/>
        <end position="79"/>
    </location>
</feature>
<reference evidence="4" key="2">
    <citation type="journal article" date="2020" name="Nat. Ecol. Evol.">
        <title>Deeply conserved synteny resolves early events in vertebrate evolution.</title>
        <authorList>
            <person name="Simakov O."/>
            <person name="Marletaz F."/>
            <person name="Yue J.X."/>
            <person name="O'Connell B."/>
            <person name="Jenkins J."/>
            <person name="Brandt A."/>
            <person name="Calef R."/>
            <person name="Tung C.H."/>
            <person name="Huang T.K."/>
            <person name="Schmutz J."/>
            <person name="Satoh N."/>
            <person name="Yu J.K."/>
            <person name="Putnam N.H."/>
            <person name="Green R.E."/>
            <person name="Rokhsar D.S."/>
        </authorList>
    </citation>
    <scope>NUCLEOTIDE SEQUENCE [LARGE SCALE GENOMIC DNA]</scope>
    <source>
        <strain evidence="4">S238N-H82</strain>
    </source>
</reference>
<feature type="compositionally biased region" description="Low complexity" evidence="1">
    <location>
        <begin position="117"/>
        <end position="127"/>
    </location>
</feature>
<dbReference type="OMA" id="CLANHEC"/>
<evidence type="ECO:0000313" key="3">
    <source>
        <dbReference type="EMBL" id="EEN70031.1"/>
    </source>
</evidence>
<dbReference type="KEGG" id="bfo:118430754"/>
<evidence type="ECO:0000256" key="1">
    <source>
        <dbReference type="SAM" id="MobiDB-lite"/>
    </source>
</evidence>
<proteinExistence type="predicted"/>
<feature type="compositionally biased region" description="Basic and acidic residues" evidence="1">
    <location>
        <begin position="153"/>
        <end position="177"/>
    </location>
</feature>
<name>C3XQ10_BRAFL</name>
<keyword evidence="4" id="KW-1185">Reference proteome</keyword>
<dbReference type="AlphaFoldDB" id="C3XQ10"/>
<protein>
    <submittedName>
        <fullName evidence="5">Skin secretory protein xP2-like</fullName>
    </submittedName>
</protein>
<dbReference type="EMBL" id="GG666451">
    <property type="protein sequence ID" value="EEN70031.1"/>
    <property type="molecule type" value="Genomic_DNA"/>
</dbReference>
<dbReference type="OrthoDB" id="10023398at2759"/>